<accession>A0AAV4XBS4</accession>
<sequence length="89" mass="10032">MIDCSVAVKVFLKVHLEESNLNFEGYGMGSEDADIKVHFTLCILYPSSFPFIFCHPCCVVAVVEKKCVFQQIWIYVGFFLVSLVSVKSS</sequence>
<evidence type="ECO:0000313" key="3">
    <source>
        <dbReference type="Proteomes" id="UP001054945"/>
    </source>
</evidence>
<reference evidence="2 3" key="1">
    <citation type="submission" date="2021-06" db="EMBL/GenBank/DDBJ databases">
        <title>Caerostris extrusa draft genome.</title>
        <authorList>
            <person name="Kono N."/>
            <person name="Arakawa K."/>
        </authorList>
    </citation>
    <scope>NUCLEOTIDE SEQUENCE [LARGE SCALE GENOMIC DNA]</scope>
</reference>
<feature type="transmembrane region" description="Helical" evidence="1">
    <location>
        <begin position="37"/>
        <end position="62"/>
    </location>
</feature>
<feature type="transmembrane region" description="Helical" evidence="1">
    <location>
        <begin position="68"/>
        <end position="86"/>
    </location>
</feature>
<keyword evidence="1" id="KW-0812">Transmembrane</keyword>
<comment type="caution">
    <text evidence="2">The sequence shown here is derived from an EMBL/GenBank/DDBJ whole genome shotgun (WGS) entry which is preliminary data.</text>
</comment>
<protein>
    <submittedName>
        <fullName evidence="2">Uncharacterized protein</fullName>
    </submittedName>
</protein>
<proteinExistence type="predicted"/>
<name>A0AAV4XBS4_CAEEX</name>
<dbReference type="EMBL" id="BPLR01017502">
    <property type="protein sequence ID" value="GIY92128.1"/>
    <property type="molecule type" value="Genomic_DNA"/>
</dbReference>
<dbReference type="AlphaFoldDB" id="A0AAV4XBS4"/>
<organism evidence="2 3">
    <name type="scientific">Caerostris extrusa</name>
    <name type="common">Bark spider</name>
    <name type="synonym">Caerostris bankana</name>
    <dbReference type="NCBI Taxonomy" id="172846"/>
    <lineage>
        <taxon>Eukaryota</taxon>
        <taxon>Metazoa</taxon>
        <taxon>Ecdysozoa</taxon>
        <taxon>Arthropoda</taxon>
        <taxon>Chelicerata</taxon>
        <taxon>Arachnida</taxon>
        <taxon>Araneae</taxon>
        <taxon>Araneomorphae</taxon>
        <taxon>Entelegynae</taxon>
        <taxon>Araneoidea</taxon>
        <taxon>Araneidae</taxon>
        <taxon>Caerostris</taxon>
    </lineage>
</organism>
<keyword evidence="1" id="KW-0472">Membrane</keyword>
<evidence type="ECO:0000313" key="2">
    <source>
        <dbReference type="EMBL" id="GIY92128.1"/>
    </source>
</evidence>
<dbReference type="Proteomes" id="UP001054945">
    <property type="component" value="Unassembled WGS sequence"/>
</dbReference>
<keyword evidence="3" id="KW-1185">Reference proteome</keyword>
<evidence type="ECO:0000256" key="1">
    <source>
        <dbReference type="SAM" id="Phobius"/>
    </source>
</evidence>
<keyword evidence="1" id="KW-1133">Transmembrane helix</keyword>
<gene>
    <name evidence="2" type="ORF">CEXT_440171</name>
</gene>